<evidence type="ECO:0000313" key="4">
    <source>
        <dbReference type="Proteomes" id="UP000698963"/>
    </source>
</evidence>
<name>A0A921DTD3_9BACT</name>
<dbReference type="RefSeq" id="WP_304123187.1">
    <property type="nucleotide sequence ID" value="NZ_DYZA01000203.1"/>
</dbReference>
<dbReference type="AlphaFoldDB" id="A0A921DTD3"/>
<dbReference type="Pfam" id="PF04266">
    <property type="entry name" value="ASCH"/>
    <property type="match status" value="1"/>
</dbReference>
<dbReference type="Gene3D" id="2.30.130.30">
    <property type="entry name" value="Hypothetical protein"/>
    <property type="match status" value="1"/>
</dbReference>
<gene>
    <name evidence="3" type="ORF">K8W16_10025</name>
</gene>
<evidence type="ECO:0000256" key="1">
    <source>
        <dbReference type="SAM" id="MobiDB-lite"/>
    </source>
</evidence>
<reference evidence="3" key="2">
    <citation type="submission" date="2021-09" db="EMBL/GenBank/DDBJ databases">
        <authorList>
            <person name="Gilroy R."/>
        </authorList>
    </citation>
    <scope>NUCLEOTIDE SEQUENCE</scope>
    <source>
        <strain evidence="3">ChiGjej2B2-19336</strain>
    </source>
</reference>
<evidence type="ECO:0000259" key="2">
    <source>
        <dbReference type="Pfam" id="PF04266"/>
    </source>
</evidence>
<proteinExistence type="predicted"/>
<organism evidence="3 4">
    <name type="scientific">Mailhella massiliensis</name>
    <dbReference type="NCBI Taxonomy" id="1903261"/>
    <lineage>
        <taxon>Bacteria</taxon>
        <taxon>Pseudomonadati</taxon>
        <taxon>Thermodesulfobacteriota</taxon>
        <taxon>Desulfovibrionia</taxon>
        <taxon>Desulfovibrionales</taxon>
        <taxon>Desulfovibrionaceae</taxon>
        <taxon>Mailhella</taxon>
    </lineage>
</organism>
<evidence type="ECO:0000313" key="3">
    <source>
        <dbReference type="EMBL" id="HJD97967.1"/>
    </source>
</evidence>
<accession>A0A921DTD3</accession>
<sequence>MKAISVRQPWASLIVSGEKTVECRTWKTSYRGPLAICASRQPYTLESGLVLPGGVVLGVVELLDVRMMTRADIPASCMQRPEDIRAVLHGYAWHLRTVMECVPVPVKGKLNLFNLDIELRKRPGDFSGHWAYLKSLQEEYAGRASPQGPMPASAPGRRSSQRPHRK</sequence>
<feature type="domain" description="ASCH" evidence="2">
    <location>
        <begin position="4"/>
        <end position="73"/>
    </location>
</feature>
<comment type="caution">
    <text evidence="3">The sequence shown here is derived from an EMBL/GenBank/DDBJ whole genome shotgun (WGS) entry which is preliminary data.</text>
</comment>
<dbReference type="InterPro" id="IPR015947">
    <property type="entry name" value="PUA-like_sf"/>
</dbReference>
<dbReference type="EMBL" id="DYZA01000203">
    <property type="protein sequence ID" value="HJD97967.1"/>
    <property type="molecule type" value="Genomic_DNA"/>
</dbReference>
<dbReference type="SUPFAM" id="SSF88697">
    <property type="entry name" value="PUA domain-like"/>
    <property type="match status" value="1"/>
</dbReference>
<protein>
    <submittedName>
        <fullName evidence="3">ASCH domain-containing protein</fullName>
    </submittedName>
</protein>
<reference evidence="3" key="1">
    <citation type="journal article" date="2021" name="PeerJ">
        <title>Extensive microbial diversity within the chicken gut microbiome revealed by metagenomics and culture.</title>
        <authorList>
            <person name="Gilroy R."/>
            <person name="Ravi A."/>
            <person name="Getino M."/>
            <person name="Pursley I."/>
            <person name="Horton D.L."/>
            <person name="Alikhan N.F."/>
            <person name="Baker D."/>
            <person name="Gharbi K."/>
            <person name="Hall N."/>
            <person name="Watson M."/>
            <person name="Adriaenssens E.M."/>
            <person name="Foster-Nyarko E."/>
            <person name="Jarju S."/>
            <person name="Secka A."/>
            <person name="Antonio M."/>
            <person name="Oren A."/>
            <person name="Chaudhuri R.R."/>
            <person name="La Ragione R."/>
            <person name="Hildebrand F."/>
            <person name="Pallen M.J."/>
        </authorList>
    </citation>
    <scope>NUCLEOTIDE SEQUENCE</scope>
    <source>
        <strain evidence="3">ChiGjej2B2-19336</strain>
    </source>
</reference>
<feature type="region of interest" description="Disordered" evidence="1">
    <location>
        <begin position="141"/>
        <end position="166"/>
    </location>
</feature>
<dbReference type="InterPro" id="IPR007374">
    <property type="entry name" value="ASCH_domain"/>
</dbReference>
<dbReference type="Proteomes" id="UP000698963">
    <property type="component" value="Unassembled WGS sequence"/>
</dbReference>